<keyword evidence="2" id="KW-0812">Transmembrane</keyword>
<dbReference type="PROSITE" id="PS50869">
    <property type="entry name" value="BRICHOS"/>
    <property type="match status" value="1"/>
</dbReference>
<dbReference type="AlphaFoldDB" id="A0A7K4K4C7"/>
<feature type="non-terminal residue" evidence="4">
    <location>
        <position position="193"/>
    </location>
</feature>
<protein>
    <submittedName>
        <fullName evidence="4">BRID5 protein</fullName>
    </submittedName>
</protein>
<dbReference type="InterPro" id="IPR051772">
    <property type="entry name" value="Gastrokine"/>
</dbReference>
<feature type="domain" description="BRICHOS" evidence="3">
    <location>
        <begin position="63"/>
        <end position="158"/>
    </location>
</feature>
<evidence type="ECO:0000256" key="1">
    <source>
        <dbReference type="ARBA" id="ARBA00023157"/>
    </source>
</evidence>
<dbReference type="SMART" id="SM01039">
    <property type="entry name" value="BRICHOS"/>
    <property type="match status" value="1"/>
</dbReference>
<evidence type="ECO:0000259" key="3">
    <source>
        <dbReference type="PROSITE" id="PS50869"/>
    </source>
</evidence>
<feature type="transmembrane region" description="Helical" evidence="2">
    <location>
        <begin position="169"/>
        <end position="191"/>
    </location>
</feature>
<reference evidence="4 5" key="1">
    <citation type="submission" date="2019-09" db="EMBL/GenBank/DDBJ databases">
        <title>Bird 10,000 Genomes (B10K) Project - Family phase.</title>
        <authorList>
            <person name="Zhang G."/>
        </authorList>
    </citation>
    <scope>NUCLEOTIDE SEQUENCE [LARGE SCALE GENOMIC DNA]</scope>
    <source>
        <strain evidence="4">B10K-MSB-42743</strain>
        <tissue evidence="4">Heart</tissue>
    </source>
</reference>
<keyword evidence="1" id="KW-1015">Disulfide bond</keyword>
<evidence type="ECO:0000313" key="5">
    <source>
        <dbReference type="Proteomes" id="UP000545332"/>
    </source>
</evidence>
<gene>
    <name evidence="4" type="primary">Bricd5</name>
    <name evidence="4" type="ORF">CRYSOU_R00949</name>
</gene>
<name>A0A7K4K4C7_9AVES</name>
<keyword evidence="2" id="KW-0472">Membrane</keyword>
<evidence type="ECO:0000313" key="4">
    <source>
        <dbReference type="EMBL" id="NWI11074.1"/>
    </source>
</evidence>
<keyword evidence="5" id="KW-1185">Reference proteome</keyword>
<evidence type="ECO:0000256" key="2">
    <source>
        <dbReference type="SAM" id="Phobius"/>
    </source>
</evidence>
<feature type="transmembrane region" description="Helical" evidence="2">
    <location>
        <begin position="6"/>
        <end position="25"/>
    </location>
</feature>
<organism evidence="4 5">
    <name type="scientific">Crypturellus soui</name>
    <dbReference type="NCBI Taxonomy" id="458187"/>
    <lineage>
        <taxon>Eukaryota</taxon>
        <taxon>Metazoa</taxon>
        <taxon>Chordata</taxon>
        <taxon>Craniata</taxon>
        <taxon>Vertebrata</taxon>
        <taxon>Euteleostomi</taxon>
        <taxon>Archelosauria</taxon>
        <taxon>Archosauria</taxon>
        <taxon>Dinosauria</taxon>
        <taxon>Saurischia</taxon>
        <taxon>Theropoda</taxon>
        <taxon>Coelurosauria</taxon>
        <taxon>Aves</taxon>
        <taxon>Palaeognathae</taxon>
        <taxon>Tinamiformes</taxon>
        <taxon>Tinamidae</taxon>
        <taxon>Crypturellus</taxon>
    </lineage>
</organism>
<sequence>LCVALFLAVVGVSVAGLLGFSRSSAQRRSQAVRLASQGQPGVPRNQSAVVDLARSSVTFYVTSQSKGSAAVLYDGENGHVCYRPAGQRVCYLRAMDARDRQHLQAALNASERAGNPLHSDQTRRSREFLAVQAGAELDPAGLGPAVRALCERRSILPARRSPGPGRQRLIYLCIDICFPSNICVSICFYYLPE</sequence>
<feature type="non-terminal residue" evidence="4">
    <location>
        <position position="1"/>
    </location>
</feature>
<dbReference type="OrthoDB" id="8770254at2759"/>
<comment type="caution">
    <text evidence="4">The sequence shown here is derived from an EMBL/GenBank/DDBJ whole genome shotgun (WGS) entry which is preliminary data.</text>
</comment>
<dbReference type="InterPro" id="IPR007084">
    <property type="entry name" value="BRICHOS_dom"/>
</dbReference>
<accession>A0A7K4K4C7</accession>
<dbReference type="PANTHER" id="PTHR16483">
    <property type="entry name" value="GASTROKINE 1"/>
    <property type="match status" value="1"/>
</dbReference>
<dbReference type="Proteomes" id="UP000545332">
    <property type="component" value="Unassembled WGS sequence"/>
</dbReference>
<dbReference type="Gene3D" id="3.30.390.150">
    <property type="match status" value="1"/>
</dbReference>
<keyword evidence="2" id="KW-1133">Transmembrane helix</keyword>
<dbReference type="Pfam" id="PF04089">
    <property type="entry name" value="BRICHOS"/>
    <property type="match status" value="1"/>
</dbReference>
<proteinExistence type="predicted"/>
<dbReference type="EMBL" id="VWPX01004449">
    <property type="protein sequence ID" value="NWI11074.1"/>
    <property type="molecule type" value="Genomic_DNA"/>
</dbReference>